<gene>
    <name evidence="1" type="ORF">Slati_3455900</name>
</gene>
<evidence type="ECO:0000313" key="1">
    <source>
        <dbReference type="EMBL" id="KAL0416240.1"/>
    </source>
</evidence>
<name>A0AAW2UHA3_9LAMI</name>
<organism evidence="1">
    <name type="scientific">Sesamum latifolium</name>
    <dbReference type="NCBI Taxonomy" id="2727402"/>
    <lineage>
        <taxon>Eukaryota</taxon>
        <taxon>Viridiplantae</taxon>
        <taxon>Streptophyta</taxon>
        <taxon>Embryophyta</taxon>
        <taxon>Tracheophyta</taxon>
        <taxon>Spermatophyta</taxon>
        <taxon>Magnoliopsida</taxon>
        <taxon>eudicotyledons</taxon>
        <taxon>Gunneridae</taxon>
        <taxon>Pentapetalae</taxon>
        <taxon>asterids</taxon>
        <taxon>lamiids</taxon>
        <taxon>Lamiales</taxon>
        <taxon>Pedaliaceae</taxon>
        <taxon>Sesamum</taxon>
    </lineage>
</organism>
<accession>A0AAW2UHA3</accession>
<sequence length="84" mass="9109">MRISLTVESLGSQTPSDLWTPSGHRLLQVADSSGLWTPLGRRLLLVFGLLHMAYTLVGARLLVQVGLILHGLCQTCIEEGASRP</sequence>
<dbReference type="EMBL" id="JACGWN010000012">
    <property type="protein sequence ID" value="KAL0416240.1"/>
    <property type="molecule type" value="Genomic_DNA"/>
</dbReference>
<reference evidence="1" key="2">
    <citation type="journal article" date="2024" name="Plant">
        <title>Genomic evolution and insights into agronomic trait innovations of Sesamum species.</title>
        <authorList>
            <person name="Miao H."/>
            <person name="Wang L."/>
            <person name="Qu L."/>
            <person name="Liu H."/>
            <person name="Sun Y."/>
            <person name="Le M."/>
            <person name="Wang Q."/>
            <person name="Wei S."/>
            <person name="Zheng Y."/>
            <person name="Lin W."/>
            <person name="Duan Y."/>
            <person name="Cao H."/>
            <person name="Xiong S."/>
            <person name="Wang X."/>
            <person name="Wei L."/>
            <person name="Li C."/>
            <person name="Ma Q."/>
            <person name="Ju M."/>
            <person name="Zhao R."/>
            <person name="Li G."/>
            <person name="Mu C."/>
            <person name="Tian Q."/>
            <person name="Mei H."/>
            <person name="Zhang T."/>
            <person name="Gao T."/>
            <person name="Zhang H."/>
        </authorList>
    </citation>
    <scope>NUCLEOTIDE SEQUENCE</scope>
    <source>
        <strain evidence="1">KEN1</strain>
    </source>
</reference>
<proteinExistence type="predicted"/>
<protein>
    <submittedName>
        <fullName evidence="1">Uncharacterized protein</fullName>
    </submittedName>
</protein>
<dbReference type="AlphaFoldDB" id="A0AAW2UHA3"/>
<comment type="caution">
    <text evidence="1">The sequence shown here is derived from an EMBL/GenBank/DDBJ whole genome shotgun (WGS) entry which is preliminary data.</text>
</comment>
<reference evidence="1" key="1">
    <citation type="submission" date="2020-06" db="EMBL/GenBank/DDBJ databases">
        <authorList>
            <person name="Li T."/>
            <person name="Hu X."/>
            <person name="Zhang T."/>
            <person name="Song X."/>
            <person name="Zhang H."/>
            <person name="Dai N."/>
            <person name="Sheng W."/>
            <person name="Hou X."/>
            <person name="Wei L."/>
        </authorList>
    </citation>
    <scope>NUCLEOTIDE SEQUENCE</scope>
    <source>
        <strain evidence="1">KEN1</strain>
        <tissue evidence="1">Leaf</tissue>
    </source>
</reference>